<evidence type="ECO:0000313" key="9">
    <source>
        <dbReference type="Proteomes" id="UP000429958"/>
    </source>
</evidence>
<dbReference type="GO" id="GO:0003824">
    <property type="term" value="F:catalytic activity"/>
    <property type="evidence" value="ECO:0007669"/>
    <property type="project" value="InterPro"/>
</dbReference>
<reference evidence="8 9" key="1">
    <citation type="submission" date="2019-08" db="EMBL/GenBank/DDBJ databases">
        <title>In-depth cultivation of the pig gut microbiome towards novel bacterial diversity and tailored functional studies.</title>
        <authorList>
            <person name="Wylensek D."/>
            <person name="Hitch T.C.A."/>
            <person name="Clavel T."/>
        </authorList>
    </citation>
    <scope>NUCLEOTIDE SEQUENCE [LARGE SCALE GENOMIC DNA]</scope>
    <source>
        <strain evidence="8 9">WCA-389-WT-23D1</strain>
    </source>
</reference>
<dbReference type="Pfam" id="PF04055">
    <property type="entry name" value="Radical_SAM"/>
    <property type="match status" value="1"/>
</dbReference>
<evidence type="ECO:0000256" key="6">
    <source>
        <dbReference type="ARBA" id="ARBA00023014"/>
    </source>
</evidence>
<dbReference type="InterPro" id="IPR012840">
    <property type="entry name" value="NrdG2"/>
</dbReference>
<dbReference type="EMBL" id="VUMD01000016">
    <property type="protein sequence ID" value="MSS37925.1"/>
    <property type="molecule type" value="Genomic_DNA"/>
</dbReference>
<evidence type="ECO:0000313" key="8">
    <source>
        <dbReference type="EMBL" id="MSS37925.1"/>
    </source>
</evidence>
<dbReference type="PANTHER" id="PTHR30352">
    <property type="entry name" value="PYRUVATE FORMATE-LYASE-ACTIVATING ENZYME"/>
    <property type="match status" value="1"/>
</dbReference>
<dbReference type="CDD" id="cd01335">
    <property type="entry name" value="Radical_SAM"/>
    <property type="match status" value="1"/>
</dbReference>
<comment type="cofactor">
    <cofactor evidence="1">
        <name>[4Fe-4S] cluster</name>
        <dbReference type="ChEBI" id="CHEBI:49883"/>
    </cofactor>
</comment>
<dbReference type="NCBIfam" id="TIGR02495">
    <property type="entry name" value="NrdG2"/>
    <property type="match status" value="1"/>
</dbReference>
<dbReference type="SUPFAM" id="SSF102114">
    <property type="entry name" value="Radical SAM enzymes"/>
    <property type="match status" value="1"/>
</dbReference>
<keyword evidence="3" id="KW-0949">S-adenosyl-L-methionine</keyword>
<evidence type="ECO:0000256" key="2">
    <source>
        <dbReference type="ARBA" id="ARBA00022485"/>
    </source>
</evidence>
<organism evidence="8 9">
    <name type="scientific">Clostridium porci</name>
    <dbReference type="NCBI Taxonomy" id="2605778"/>
    <lineage>
        <taxon>Bacteria</taxon>
        <taxon>Bacillati</taxon>
        <taxon>Bacillota</taxon>
        <taxon>Clostridia</taxon>
        <taxon>Eubacteriales</taxon>
        <taxon>Clostridiaceae</taxon>
        <taxon>Clostridium</taxon>
    </lineage>
</organism>
<dbReference type="PROSITE" id="PS51918">
    <property type="entry name" value="RADICAL_SAM"/>
    <property type="match status" value="1"/>
</dbReference>
<evidence type="ECO:0000256" key="1">
    <source>
        <dbReference type="ARBA" id="ARBA00001966"/>
    </source>
</evidence>
<dbReference type="InterPro" id="IPR013785">
    <property type="entry name" value="Aldolase_TIM"/>
</dbReference>
<dbReference type="InterPro" id="IPR058240">
    <property type="entry name" value="rSAM_sf"/>
</dbReference>
<dbReference type="InterPro" id="IPR034457">
    <property type="entry name" value="Organic_radical-activating"/>
</dbReference>
<dbReference type="PANTHER" id="PTHR30352:SF13">
    <property type="entry name" value="GLYCYL-RADICAL ENZYME ACTIVATING ENZYME YJJW-RELATED"/>
    <property type="match status" value="1"/>
</dbReference>
<protein>
    <submittedName>
        <fullName evidence="8">Anaerobic ribonucleoside-triphosphate reductase activating protein</fullName>
    </submittedName>
</protein>
<dbReference type="InterPro" id="IPR007197">
    <property type="entry name" value="rSAM"/>
</dbReference>
<dbReference type="Gene3D" id="3.20.20.70">
    <property type="entry name" value="Aldolase class I"/>
    <property type="match status" value="1"/>
</dbReference>
<comment type="caution">
    <text evidence="8">The sequence shown here is derived from an EMBL/GenBank/DDBJ whole genome shotgun (WGS) entry which is preliminary data.</text>
</comment>
<keyword evidence="2" id="KW-0004">4Fe-4S</keyword>
<feature type="domain" description="Radical SAM core" evidence="7">
    <location>
        <begin position="12"/>
        <end position="225"/>
    </location>
</feature>
<accession>A0A7X2NNE1</accession>
<dbReference type="SFLD" id="SFLDG01094">
    <property type="entry name" value="Uncharacterised_Radical_SAM_Su"/>
    <property type="match status" value="1"/>
</dbReference>
<keyword evidence="4" id="KW-0479">Metal-binding</keyword>
<dbReference type="SFLD" id="SFLDS00029">
    <property type="entry name" value="Radical_SAM"/>
    <property type="match status" value="1"/>
</dbReference>
<evidence type="ECO:0000256" key="4">
    <source>
        <dbReference type="ARBA" id="ARBA00022723"/>
    </source>
</evidence>
<name>A0A7X2NNE1_9CLOT</name>
<gene>
    <name evidence="8" type="ORF">FYJ39_15510</name>
</gene>
<keyword evidence="6" id="KW-0411">Iron-sulfur</keyword>
<dbReference type="GO" id="GO:0051539">
    <property type="term" value="F:4 iron, 4 sulfur cluster binding"/>
    <property type="evidence" value="ECO:0007669"/>
    <property type="project" value="UniProtKB-KW"/>
</dbReference>
<dbReference type="GO" id="GO:0046872">
    <property type="term" value="F:metal ion binding"/>
    <property type="evidence" value="ECO:0007669"/>
    <property type="project" value="UniProtKB-KW"/>
</dbReference>
<sequence>MNICGLQKTTLLDYPGRVAATVFTGGCNFRCPFCHNSQLLKEPLTAAYSSEETLAFLTKRKGVLEGVCITGGEPTLCYDLEDFLTEIQALGLAVKLDTNGYNPNVLKRLCDRGLVNYVAMDIKASKENYGKAAGVPKLRIESINESVEFLLSGSVPYEFRTTVVRGLHTSQDFDGIGPWIKGCSEYYLQCFAETGHILAPGLYSAFTKDEMLGFAKQVSPFVGKVVLRGIEY</sequence>
<proteinExistence type="predicted"/>
<keyword evidence="9" id="KW-1185">Reference proteome</keyword>
<keyword evidence="5" id="KW-0408">Iron</keyword>
<evidence type="ECO:0000259" key="7">
    <source>
        <dbReference type="PROSITE" id="PS51918"/>
    </source>
</evidence>
<dbReference type="Proteomes" id="UP000429958">
    <property type="component" value="Unassembled WGS sequence"/>
</dbReference>
<evidence type="ECO:0000256" key="5">
    <source>
        <dbReference type="ARBA" id="ARBA00023004"/>
    </source>
</evidence>
<evidence type="ECO:0000256" key="3">
    <source>
        <dbReference type="ARBA" id="ARBA00022691"/>
    </source>
</evidence>
<dbReference type="AlphaFoldDB" id="A0A7X2NNE1"/>